<reference evidence="1 2" key="1">
    <citation type="submission" date="2018-06" db="EMBL/GenBank/DDBJ databases">
        <title>Echinicola strongylocentroti sp. nov., isolated from a sea urchin Strongylocentrotus intermedius.</title>
        <authorList>
            <person name="Bae S.S."/>
        </authorList>
    </citation>
    <scope>NUCLEOTIDE SEQUENCE [LARGE SCALE GENOMIC DNA]</scope>
    <source>
        <strain evidence="1 2">MEBiC08714</strain>
    </source>
</reference>
<dbReference type="AlphaFoldDB" id="A0A2Z4IQD0"/>
<evidence type="ECO:0000313" key="1">
    <source>
        <dbReference type="EMBL" id="AWW32503.1"/>
    </source>
</evidence>
<protein>
    <submittedName>
        <fullName evidence="1">Uncharacterized protein</fullName>
    </submittedName>
</protein>
<dbReference type="Proteomes" id="UP000248688">
    <property type="component" value="Chromosome"/>
</dbReference>
<evidence type="ECO:0000313" key="2">
    <source>
        <dbReference type="Proteomes" id="UP000248688"/>
    </source>
</evidence>
<gene>
    <name evidence="1" type="ORF">DN752_21425</name>
</gene>
<name>A0A2Z4IQD0_9BACT</name>
<organism evidence="1 2">
    <name type="scientific">Echinicola strongylocentroti</name>
    <dbReference type="NCBI Taxonomy" id="1795355"/>
    <lineage>
        <taxon>Bacteria</taxon>
        <taxon>Pseudomonadati</taxon>
        <taxon>Bacteroidota</taxon>
        <taxon>Cytophagia</taxon>
        <taxon>Cytophagales</taxon>
        <taxon>Cyclobacteriaceae</taxon>
        <taxon>Echinicola</taxon>
    </lineage>
</organism>
<keyword evidence="2" id="KW-1185">Reference proteome</keyword>
<accession>A0A2Z4IQD0</accession>
<proteinExistence type="predicted"/>
<dbReference type="EMBL" id="CP030041">
    <property type="protein sequence ID" value="AWW32503.1"/>
    <property type="molecule type" value="Genomic_DNA"/>
</dbReference>
<dbReference type="KEGG" id="est:DN752_21425"/>
<sequence length="78" mass="8718">MESPTPNETNVPHEELYQEVVAEEPGYYYISATADKYLSSDSKRLSEAFPDSHTGQAFDDFEVEVSEGPVIQMTEGRA</sequence>
<dbReference type="OrthoDB" id="842442at2"/>